<keyword evidence="15" id="KW-1185">Reference proteome</keyword>
<evidence type="ECO:0000256" key="9">
    <source>
        <dbReference type="ARBA" id="ARBA00023242"/>
    </source>
</evidence>
<dbReference type="Proteomes" id="UP001151699">
    <property type="component" value="Chromosome A"/>
</dbReference>
<dbReference type="AlphaFoldDB" id="A0A9Q0NBU1"/>
<evidence type="ECO:0000313" key="14">
    <source>
        <dbReference type="EMBL" id="KAJ6647433.1"/>
    </source>
</evidence>
<evidence type="ECO:0000256" key="7">
    <source>
        <dbReference type="ARBA" id="ARBA00023015"/>
    </source>
</evidence>
<feature type="domain" description="C2H2-type" evidence="13">
    <location>
        <begin position="385"/>
        <end position="412"/>
    </location>
</feature>
<feature type="domain" description="C2H2-type" evidence="13">
    <location>
        <begin position="324"/>
        <end position="351"/>
    </location>
</feature>
<evidence type="ECO:0000256" key="4">
    <source>
        <dbReference type="ARBA" id="ARBA00022737"/>
    </source>
</evidence>
<dbReference type="PROSITE" id="PS50157">
    <property type="entry name" value="ZINC_FINGER_C2H2_2"/>
    <property type="match status" value="5"/>
</dbReference>
<feature type="compositionally biased region" description="Low complexity" evidence="12">
    <location>
        <begin position="559"/>
        <end position="568"/>
    </location>
</feature>
<evidence type="ECO:0000256" key="5">
    <source>
        <dbReference type="ARBA" id="ARBA00022771"/>
    </source>
</evidence>
<dbReference type="InterPro" id="IPR036236">
    <property type="entry name" value="Znf_C2H2_sf"/>
</dbReference>
<feature type="region of interest" description="Disordered" evidence="12">
    <location>
        <begin position="881"/>
        <end position="988"/>
    </location>
</feature>
<evidence type="ECO:0000313" key="15">
    <source>
        <dbReference type="Proteomes" id="UP001151699"/>
    </source>
</evidence>
<accession>A0A9Q0NBU1</accession>
<dbReference type="FunFam" id="3.30.160.60:FF:000025">
    <property type="entry name" value="Spalt-like transcription factor 1"/>
    <property type="match status" value="1"/>
</dbReference>
<feature type="region of interest" description="Disordered" evidence="12">
    <location>
        <begin position="216"/>
        <end position="245"/>
    </location>
</feature>
<evidence type="ECO:0000256" key="12">
    <source>
        <dbReference type="SAM" id="MobiDB-lite"/>
    </source>
</evidence>
<dbReference type="InterPro" id="IPR051565">
    <property type="entry name" value="Sal_C2H2-zinc-finger"/>
</dbReference>
<comment type="similarity">
    <text evidence="10">Belongs to the sal C2H2-type zinc-finger protein family.</text>
</comment>
<dbReference type="GO" id="GO:0005634">
    <property type="term" value="C:nucleus"/>
    <property type="evidence" value="ECO:0007669"/>
    <property type="project" value="UniProtKB-SubCell"/>
</dbReference>
<dbReference type="FunFam" id="3.30.160.60:FF:000193">
    <property type="entry name" value="Zinc finger protein 300"/>
    <property type="match status" value="1"/>
</dbReference>
<keyword evidence="7" id="KW-0805">Transcription regulation</keyword>
<feature type="compositionally biased region" description="Polar residues" evidence="12">
    <location>
        <begin position="509"/>
        <end position="533"/>
    </location>
</feature>
<feature type="compositionally biased region" description="Basic and acidic residues" evidence="12">
    <location>
        <begin position="904"/>
        <end position="920"/>
    </location>
</feature>
<comment type="subcellular location">
    <subcellularLocation>
        <location evidence="1">Nucleus</location>
    </subcellularLocation>
</comment>
<feature type="compositionally biased region" description="Acidic residues" evidence="12">
    <location>
        <begin position="494"/>
        <end position="508"/>
    </location>
</feature>
<name>A0A9Q0NBU1_9DIPT</name>
<dbReference type="Pfam" id="PF12874">
    <property type="entry name" value="zf-met"/>
    <property type="match status" value="1"/>
</dbReference>
<feature type="domain" description="C2H2-type" evidence="13">
    <location>
        <begin position="417"/>
        <end position="444"/>
    </location>
</feature>
<feature type="compositionally biased region" description="Low complexity" evidence="12">
    <location>
        <begin position="923"/>
        <end position="939"/>
    </location>
</feature>
<feature type="region of interest" description="Disordered" evidence="12">
    <location>
        <begin position="551"/>
        <end position="615"/>
    </location>
</feature>
<feature type="domain" description="C2H2-type" evidence="13">
    <location>
        <begin position="1064"/>
        <end position="1091"/>
    </location>
</feature>
<dbReference type="InterPro" id="IPR013087">
    <property type="entry name" value="Znf_C2H2_type"/>
</dbReference>
<keyword evidence="4" id="KW-0677">Repeat</keyword>
<dbReference type="PROSITE" id="PS00028">
    <property type="entry name" value="ZINC_FINGER_C2H2_1"/>
    <property type="match status" value="5"/>
</dbReference>
<feature type="compositionally biased region" description="Basic and acidic residues" evidence="12">
    <location>
        <begin position="216"/>
        <end position="234"/>
    </location>
</feature>
<dbReference type="PANTHER" id="PTHR23233">
    <property type="entry name" value="SAL-LIKE PROTEIN"/>
    <property type="match status" value="1"/>
</dbReference>
<reference evidence="14" key="1">
    <citation type="submission" date="2022-07" db="EMBL/GenBank/DDBJ databases">
        <authorList>
            <person name="Trinca V."/>
            <person name="Uliana J.V.C."/>
            <person name="Torres T.T."/>
            <person name="Ward R.J."/>
            <person name="Monesi N."/>
        </authorList>
    </citation>
    <scope>NUCLEOTIDE SEQUENCE</scope>
    <source>
        <strain evidence="14">HSMRA1968</strain>
        <tissue evidence="14">Whole embryos</tissue>
    </source>
</reference>
<dbReference type="OrthoDB" id="8749569at2759"/>
<comment type="caution">
    <text evidence="14">The sequence shown here is derived from an EMBL/GenBank/DDBJ whole genome shotgun (WGS) entry which is preliminary data.</text>
</comment>
<feature type="region of interest" description="Disordered" evidence="12">
    <location>
        <begin position="481"/>
        <end position="537"/>
    </location>
</feature>
<evidence type="ECO:0000256" key="8">
    <source>
        <dbReference type="ARBA" id="ARBA00023163"/>
    </source>
</evidence>
<comment type="similarity">
    <text evidence="2">Belongs to the krueppel C2H2-type zinc-finger protein family.</text>
</comment>
<dbReference type="FunFam" id="3.30.160.60:FF:000291">
    <property type="entry name" value="Spalt-like transcription factor 4"/>
    <property type="match status" value="1"/>
</dbReference>
<evidence type="ECO:0000259" key="13">
    <source>
        <dbReference type="PROSITE" id="PS50157"/>
    </source>
</evidence>
<dbReference type="EMBL" id="WJQU01000001">
    <property type="protein sequence ID" value="KAJ6647433.1"/>
    <property type="molecule type" value="Genomic_DNA"/>
</dbReference>
<keyword evidence="9" id="KW-0539">Nucleus</keyword>
<dbReference type="PANTHER" id="PTHR23233:SF87">
    <property type="entry name" value="HOMEOTIC PROTEIN SPALT-MAJOR"/>
    <property type="match status" value="1"/>
</dbReference>
<evidence type="ECO:0000256" key="1">
    <source>
        <dbReference type="ARBA" id="ARBA00004123"/>
    </source>
</evidence>
<dbReference type="GO" id="GO:0000981">
    <property type="term" value="F:DNA-binding transcription factor activity, RNA polymerase II-specific"/>
    <property type="evidence" value="ECO:0007669"/>
    <property type="project" value="TreeGrafter"/>
</dbReference>
<keyword evidence="8" id="KW-0804">Transcription</keyword>
<feature type="region of interest" description="Disordered" evidence="12">
    <location>
        <begin position="104"/>
        <end position="143"/>
    </location>
</feature>
<evidence type="ECO:0000256" key="11">
    <source>
        <dbReference type="PROSITE-ProRule" id="PRU00042"/>
    </source>
</evidence>
<evidence type="ECO:0000256" key="10">
    <source>
        <dbReference type="ARBA" id="ARBA00038474"/>
    </source>
</evidence>
<feature type="compositionally biased region" description="Polar residues" evidence="12">
    <location>
        <begin position="950"/>
        <end position="961"/>
    </location>
</feature>
<evidence type="ECO:0000256" key="6">
    <source>
        <dbReference type="ARBA" id="ARBA00022833"/>
    </source>
</evidence>
<dbReference type="SMART" id="SM00355">
    <property type="entry name" value="ZnF_C2H2"/>
    <property type="match status" value="6"/>
</dbReference>
<feature type="domain" description="C2H2-type" evidence="13">
    <location>
        <begin position="746"/>
        <end position="773"/>
    </location>
</feature>
<organism evidence="14 15">
    <name type="scientific">Pseudolycoriella hygida</name>
    <dbReference type="NCBI Taxonomy" id="35572"/>
    <lineage>
        <taxon>Eukaryota</taxon>
        <taxon>Metazoa</taxon>
        <taxon>Ecdysozoa</taxon>
        <taxon>Arthropoda</taxon>
        <taxon>Hexapoda</taxon>
        <taxon>Insecta</taxon>
        <taxon>Pterygota</taxon>
        <taxon>Neoptera</taxon>
        <taxon>Endopterygota</taxon>
        <taxon>Diptera</taxon>
        <taxon>Nematocera</taxon>
        <taxon>Sciaroidea</taxon>
        <taxon>Sciaridae</taxon>
        <taxon>Pseudolycoriella</taxon>
    </lineage>
</organism>
<sequence length="1130" mass="127463">MYNFAFKNEFFLVYKLFSFEGDNTTVCSEEDVLLADTNSLTVESCHDRAFDDEQTVSSHPKEVLCKKNEILKMNCTGDMDTDESYHESEGDELERLNLNDGKISKHNEDAANNNGNHGDGEENGEEETDKSEQTDQLGDGGFAPGYFSLEALQKMTQFVSAAIANNSDNEDAQKQLAVLQTTLFTLQHQQLFQLQLIQQLQSQRYEEEQRQIRKEEEESLKAKKDSVADKEKDGYQPLNPNLPIGPNDSISAMEASFSSSFASTIITNHDQPSSMDGLNSLEMLQKRAEEVLDSASRGILSGSLADEMSFKNDGKGRNEPFFKHRCRFCGKVFGSDSALQIHIRSHTGERPFKCNGTLINIKKLKRACLPLFIGSIISFTGERPFRCKICGRAFTTKGNLKTHMSVHRMKPPMRTIHQCPVCHKKYSNSLVLQQHIRLHTGEPTDLTAEQIQAAEIRDFPSMSPGSFPMGLNPFAFPIPGMHPGSVGPESSIGENDDFMDEDFDDGSNFDENMSNAGSVSGDSTQNISNFSRANNEDNNHSRAISAMLAEHSKTTDNLSRAPSSASRAESVDDKSLSPRTPPQSSPAPSDISQGALDLTPRSEPKQSPPMIPQPHAGGLAGFPNFPFLPHVTTSSAPSMMNNAFSSLAQSVSPMGPFNPIALAAFYLIKKIIKRKIVYSLCELHFLMQKLIKEFNVVFRFHFFFIENLNVYSFVLYARYFDTLKSLSASQNNKVKPVSIHRMRGNTTCKICLKTFACQSALEIHYRSHTKERPYKCSICDKAFTTKVSYFLFLVLMSFTHKAQFSTKLLLEEILFNFSSNCPKEVDVLCRKLIEMFKCFDGFIVQICKEKEGNNEELIHTSLHFQIYGNMKQHMMTHKLRDMPPHMFGSTPQPIPQPDSPVRSPEQKEAPQIRIKSETELSPRSSDNSRGTTSSSNNDRSNSKRERSLPPQFQIQSENNYQIMMDRQHKSDSRLKRSQVENEQPIAKRTLVTESQLQEAISLNNKKDAFHMPSHPEEKTSSHLERLQQFHTSSLLNQPLKMDAHLKPTTSPGSDIGSGSGDQKHYCHLCQKNFSSTSSLQIHMRTHTGEHFFSKTKEESAHDSKRFTVLFYFRDLLFATFAKRRSQLKEI</sequence>
<dbReference type="FunFam" id="3.30.160.60:FF:000708">
    <property type="entry name" value="Sal-like protein 1"/>
    <property type="match status" value="1"/>
</dbReference>
<feature type="compositionally biased region" description="Basic and acidic residues" evidence="12">
    <location>
        <begin position="965"/>
        <end position="979"/>
    </location>
</feature>
<dbReference type="GO" id="GO:0008270">
    <property type="term" value="F:zinc ion binding"/>
    <property type="evidence" value="ECO:0007669"/>
    <property type="project" value="UniProtKB-KW"/>
</dbReference>
<evidence type="ECO:0000256" key="3">
    <source>
        <dbReference type="ARBA" id="ARBA00022723"/>
    </source>
</evidence>
<protein>
    <submittedName>
        <fullName evidence="14">Homeotic protein spalt-major</fullName>
    </submittedName>
</protein>
<proteinExistence type="inferred from homology"/>
<evidence type="ECO:0000256" key="2">
    <source>
        <dbReference type="ARBA" id="ARBA00006991"/>
    </source>
</evidence>
<dbReference type="Pfam" id="PF00096">
    <property type="entry name" value="zf-C2H2"/>
    <property type="match status" value="3"/>
</dbReference>
<keyword evidence="3" id="KW-0479">Metal-binding</keyword>
<keyword evidence="5 11" id="KW-0863">Zinc-finger</keyword>
<dbReference type="GO" id="GO:0000978">
    <property type="term" value="F:RNA polymerase II cis-regulatory region sequence-specific DNA binding"/>
    <property type="evidence" value="ECO:0007669"/>
    <property type="project" value="TreeGrafter"/>
</dbReference>
<dbReference type="Gene3D" id="3.30.160.60">
    <property type="entry name" value="Classic Zinc Finger"/>
    <property type="match status" value="6"/>
</dbReference>
<dbReference type="SUPFAM" id="SSF57667">
    <property type="entry name" value="beta-beta-alpha zinc fingers"/>
    <property type="match status" value="5"/>
</dbReference>
<keyword evidence="6" id="KW-0862">Zinc</keyword>
<gene>
    <name evidence="14" type="primary">salm_1</name>
    <name evidence="14" type="ORF">Bhyg_02655</name>
</gene>